<dbReference type="OrthoDB" id="2400240at2759"/>
<evidence type="ECO:0000256" key="1">
    <source>
        <dbReference type="SAM" id="Coils"/>
    </source>
</evidence>
<evidence type="ECO:0000313" key="3">
    <source>
        <dbReference type="EMBL" id="CAI2169265.1"/>
    </source>
</evidence>
<keyword evidence="4" id="KW-1185">Reference proteome</keyword>
<gene>
    <name evidence="3" type="ORF">FWILDA_LOCUS3996</name>
</gene>
<evidence type="ECO:0000256" key="2">
    <source>
        <dbReference type="SAM" id="MobiDB-lite"/>
    </source>
</evidence>
<dbReference type="AlphaFoldDB" id="A0A9W4WSN1"/>
<keyword evidence="1" id="KW-0175">Coiled coil</keyword>
<name>A0A9W4WSN1_9GLOM</name>
<accession>A0A9W4WSN1</accession>
<organism evidence="3 4">
    <name type="scientific">Funneliformis geosporum</name>
    <dbReference type="NCBI Taxonomy" id="1117311"/>
    <lineage>
        <taxon>Eukaryota</taxon>
        <taxon>Fungi</taxon>
        <taxon>Fungi incertae sedis</taxon>
        <taxon>Mucoromycota</taxon>
        <taxon>Glomeromycotina</taxon>
        <taxon>Glomeromycetes</taxon>
        <taxon>Glomerales</taxon>
        <taxon>Glomeraceae</taxon>
        <taxon>Funneliformis</taxon>
    </lineage>
</organism>
<dbReference type="EMBL" id="CAMKVN010000566">
    <property type="protein sequence ID" value="CAI2169265.1"/>
    <property type="molecule type" value="Genomic_DNA"/>
</dbReference>
<comment type="caution">
    <text evidence="3">The sequence shown here is derived from an EMBL/GenBank/DDBJ whole genome shotgun (WGS) entry which is preliminary data.</text>
</comment>
<feature type="region of interest" description="Disordered" evidence="2">
    <location>
        <begin position="49"/>
        <end position="79"/>
    </location>
</feature>
<proteinExistence type="predicted"/>
<feature type="coiled-coil region" evidence="1">
    <location>
        <begin position="22"/>
        <end position="49"/>
    </location>
</feature>
<evidence type="ECO:0000313" key="4">
    <source>
        <dbReference type="Proteomes" id="UP001153678"/>
    </source>
</evidence>
<dbReference type="Proteomes" id="UP001153678">
    <property type="component" value="Unassembled WGS sequence"/>
</dbReference>
<reference evidence="3" key="1">
    <citation type="submission" date="2022-08" db="EMBL/GenBank/DDBJ databases">
        <authorList>
            <person name="Kallberg Y."/>
            <person name="Tangrot J."/>
            <person name="Rosling A."/>
        </authorList>
    </citation>
    <scope>NUCLEOTIDE SEQUENCE</scope>
    <source>
        <strain evidence="3">Wild A</strain>
    </source>
</reference>
<protein>
    <submittedName>
        <fullName evidence="3">19181_t:CDS:1</fullName>
    </submittedName>
</protein>
<feature type="compositionally biased region" description="Basic and acidic residues" evidence="2">
    <location>
        <begin position="50"/>
        <end position="73"/>
    </location>
</feature>
<sequence length="79" mass="9145">MSSYISSEYQTNPSEFEILEDMDKAEGALNELDGRLDNLNAKIDVLLEEQTPKFEDEIKPTEEEKTEEKQSEEKSDEEN</sequence>